<evidence type="ECO:0000256" key="6">
    <source>
        <dbReference type="ARBA" id="ARBA00023152"/>
    </source>
</evidence>
<dbReference type="Pfam" id="PF00121">
    <property type="entry name" value="TIM"/>
    <property type="match status" value="1"/>
</dbReference>
<evidence type="ECO:0000256" key="2">
    <source>
        <dbReference type="ARBA" id="ARBA00004939"/>
    </source>
</evidence>
<evidence type="ECO:0000256" key="1">
    <source>
        <dbReference type="ARBA" id="ARBA00004680"/>
    </source>
</evidence>
<evidence type="ECO:0000313" key="11">
    <source>
        <dbReference type="Proteomes" id="UP000430564"/>
    </source>
</evidence>
<feature type="active site" description="Electrophile" evidence="8">
    <location>
        <position position="94"/>
    </location>
</feature>
<dbReference type="AlphaFoldDB" id="A0A6I1ENH4"/>
<dbReference type="RefSeq" id="WP_152157839.1">
    <property type="nucleotide sequence ID" value="NZ_WEHX01000012.1"/>
</dbReference>
<dbReference type="InterPro" id="IPR035990">
    <property type="entry name" value="TIM_sf"/>
</dbReference>
<comment type="subcellular location">
    <subcellularLocation>
        <location evidence="8 9">Cytoplasm</location>
    </subcellularLocation>
</comment>
<organism evidence="10 11">
    <name type="scientific">Sutterella seckii</name>
    <dbReference type="NCBI Taxonomy" id="1944635"/>
    <lineage>
        <taxon>Bacteria</taxon>
        <taxon>Pseudomonadati</taxon>
        <taxon>Pseudomonadota</taxon>
        <taxon>Betaproteobacteria</taxon>
        <taxon>Burkholderiales</taxon>
        <taxon>Sutterellaceae</taxon>
        <taxon>Sutterella</taxon>
    </lineage>
</organism>
<dbReference type="GO" id="GO:0006094">
    <property type="term" value="P:gluconeogenesis"/>
    <property type="evidence" value="ECO:0007669"/>
    <property type="project" value="UniProtKB-UniRule"/>
</dbReference>
<dbReference type="InterPro" id="IPR000652">
    <property type="entry name" value="Triosephosphate_isomerase"/>
</dbReference>
<dbReference type="InterPro" id="IPR013785">
    <property type="entry name" value="Aldolase_TIM"/>
</dbReference>
<evidence type="ECO:0000256" key="9">
    <source>
        <dbReference type="RuleBase" id="RU363013"/>
    </source>
</evidence>
<dbReference type="CDD" id="cd00311">
    <property type="entry name" value="TIM"/>
    <property type="match status" value="1"/>
</dbReference>
<comment type="similarity">
    <text evidence="3 8 9">Belongs to the triosephosphate isomerase family.</text>
</comment>
<dbReference type="EC" id="5.3.1.1" evidence="8 9"/>
<accession>A0A6I1ENH4</accession>
<evidence type="ECO:0000256" key="3">
    <source>
        <dbReference type="ARBA" id="ARBA00007422"/>
    </source>
</evidence>
<dbReference type="SUPFAM" id="SSF51351">
    <property type="entry name" value="Triosephosphate isomerase (TIM)"/>
    <property type="match status" value="1"/>
</dbReference>
<keyword evidence="6 8" id="KW-0324">Glycolysis</keyword>
<dbReference type="GO" id="GO:0046166">
    <property type="term" value="P:glyceraldehyde-3-phosphate biosynthetic process"/>
    <property type="evidence" value="ECO:0007669"/>
    <property type="project" value="TreeGrafter"/>
</dbReference>
<feature type="active site" description="Proton acceptor" evidence="8">
    <location>
        <position position="164"/>
    </location>
</feature>
<comment type="caution">
    <text evidence="10">The sequence shown here is derived from an EMBL/GenBank/DDBJ whole genome shotgun (WGS) entry which is preliminary data.</text>
</comment>
<keyword evidence="7 8" id="KW-0413">Isomerase</keyword>
<comment type="pathway">
    <text evidence="2">Carbohydrate metabolism; erythritol degradation.</text>
</comment>
<feature type="binding site" evidence="8">
    <location>
        <position position="170"/>
    </location>
    <ligand>
        <name>substrate</name>
    </ligand>
</feature>
<feature type="binding site" evidence="8">
    <location>
        <begin position="230"/>
        <end position="231"/>
    </location>
    <ligand>
        <name>substrate</name>
    </ligand>
</feature>
<dbReference type="GO" id="GO:0005829">
    <property type="term" value="C:cytosol"/>
    <property type="evidence" value="ECO:0007669"/>
    <property type="project" value="TreeGrafter"/>
</dbReference>
<comment type="subunit">
    <text evidence="8 9">Homodimer.</text>
</comment>
<dbReference type="InterPro" id="IPR022896">
    <property type="entry name" value="TrioseP_Isoase_bac/euk"/>
</dbReference>
<dbReference type="FunFam" id="3.20.20.70:FF:000016">
    <property type="entry name" value="Triosephosphate isomerase"/>
    <property type="match status" value="1"/>
</dbReference>
<proteinExistence type="inferred from homology"/>
<dbReference type="NCBIfam" id="TIGR00419">
    <property type="entry name" value="tim"/>
    <property type="match status" value="1"/>
</dbReference>
<dbReference type="UniPathway" id="UPA00138"/>
<name>A0A6I1ENH4_9BURK</name>
<reference evidence="10 11" key="1">
    <citation type="submission" date="2019-10" db="EMBL/GenBank/DDBJ databases">
        <title>Genome diversity of Sutterella seckii.</title>
        <authorList>
            <person name="Chaplin A.V."/>
            <person name="Sokolova S.R."/>
            <person name="Mosin K.A."/>
            <person name="Ivanova E.L."/>
            <person name="Kochetkova T.O."/>
            <person name="Goltsov A.Y."/>
            <person name="Trofimov D.Y."/>
            <person name="Efimov B.A."/>
        </authorList>
    </citation>
    <scope>NUCLEOTIDE SEQUENCE [LARGE SCALE GENOMIC DNA]</scope>
    <source>
        <strain evidence="10 11">ASD393</strain>
    </source>
</reference>
<dbReference type="UniPathway" id="UPA00109">
    <property type="reaction ID" value="UER00189"/>
</dbReference>
<keyword evidence="4 8" id="KW-0312">Gluconeogenesis</keyword>
<comment type="catalytic activity">
    <reaction evidence="8 9">
        <text>D-glyceraldehyde 3-phosphate = dihydroxyacetone phosphate</text>
        <dbReference type="Rhea" id="RHEA:18585"/>
        <dbReference type="ChEBI" id="CHEBI:57642"/>
        <dbReference type="ChEBI" id="CHEBI:59776"/>
        <dbReference type="EC" id="5.3.1.1"/>
    </reaction>
</comment>
<dbReference type="HAMAP" id="MF_00147_B">
    <property type="entry name" value="TIM_B"/>
    <property type="match status" value="1"/>
</dbReference>
<sequence length="251" mass="26666">MRERIVIANWKMNGSREANALWVKNFLAEPVRLSCRTVVCAPFIYLPGLTEACRDTSIEIGAEDVNENSSGAFTGEVSAAMLADFGIRFAIVGHSERRRLYGETDNRVAMKAVTLVKNGIRPVICVGETLEERERGETPAVILRQLNAVLAVLKPESIGAIAYEPVWAIGTGRSADPATAQTVHAGIRARLVQAAPEAGKLTPILYGGSVTPENAASLFAEADIDGALVGGASLNAQSFYSIGEALSAARP</sequence>
<comment type="pathway">
    <text evidence="1 8 9">Carbohydrate degradation; glycolysis; D-glyceraldehyde 3-phosphate from glycerone phosphate: step 1/1.</text>
</comment>
<evidence type="ECO:0000256" key="8">
    <source>
        <dbReference type="HAMAP-Rule" id="MF_00147"/>
    </source>
</evidence>
<evidence type="ECO:0000256" key="4">
    <source>
        <dbReference type="ARBA" id="ARBA00022432"/>
    </source>
</evidence>
<dbReference type="PROSITE" id="PS00171">
    <property type="entry name" value="TIM_1"/>
    <property type="match status" value="1"/>
</dbReference>
<dbReference type="GO" id="GO:0006096">
    <property type="term" value="P:glycolytic process"/>
    <property type="evidence" value="ECO:0007669"/>
    <property type="project" value="UniProtKB-UniRule"/>
</dbReference>
<dbReference type="OrthoDB" id="9809429at2"/>
<evidence type="ECO:0000256" key="5">
    <source>
        <dbReference type="ARBA" id="ARBA00022490"/>
    </source>
</evidence>
<dbReference type="EMBL" id="WEHX01000012">
    <property type="protein sequence ID" value="KAB7662027.1"/>
    <property type="molecule type" value="Genomic_DNA"/>
</dbReference>
<comment type="pathway">
    <text evidence="8 9">Carbohydrate biosynthesis; gluconeogenesis.</text>
</comment>
<feature type="binding site" evidence="8">
    <location>
        <position position="209"/>
    </location>
    <ligand>
        <name>substrate</name>
    </ligand>
</feature>
<dbReference type="Gene3D" id="3.20.20.70">
    <property type="entry name" value="Aldolase class I"/>
    <property type="match status" value="1"/>
</dbReference>
<comment type="function">
    <text evidence="8">Involved in the gluconeogenesis. Catalyzes stereospecifically the conversion of dihydroxyacetone phosphate (DHAP) to D-glyceraldehyde-3-phosphate (G3P).</text>
</comment>
<evidence type="ECO:0000256" key="7">
    <source>
        <dbReference type="ARBA" id="ARBA00023235"/>
    </source>
</evidence>
<dbReference type="Proteomes" id="UP000430564">
    <property type="component" value="Unassembled WGS sequence"/>
</dbReference>
<gene>
    <name evidence="8" type="primary">tpiA</name>
    <name evidence="10" type="ORF">GBM95_03640</name>
</gene>
<dbReference type="PANTHER" id="PTHR21139">
    <property type="entry name" value="TRIOSEPHOSPHATE ISOMERASE"/>
    <property type="match status" value="1"/>
</dbReference>
<dbReference type="GO" id="GO:0004807">
    <property type="term" value="F:triose-phosphate isomerase activity"/>
    <property type="evidence" value="ECO:0007669"/>
    <property type="project" value="UniProtKB-UniRule"/>
</dbReference>
<keyword evidence="5 8" id="KW-0963">Cytoplasm</keyword>
<dbReference type="PANTHER" id="PTHR21139:SF42">
    <property type="entry name" value="TRIOSEPHOSPHATE ISOMERASE"/>
    <property type="match status" value="1"/>
</dbReference>
<protein>
    <recommendedName>
        <fullName evidence="8 9">Triosephosphate isomerase</fullName>
        <shortName evidence="8">TIM</shortName>
        <shortName evidence="8">TPI</shortName>
        <ecNumber evidence="8 9">5.3.1.1</ecNumber>
    </recommendedName>
    <alternativeName>
        <fullName evidence="8">Triose-phosphate isomerase</fullName>
    </alternativeName>
</protein>
<feature type="binding site" evidence="8">
    <location>
        <begin position="9"/>
        <end position="11"/>
    </location>
    <ligand>
        <name>substrate</name>
    </ligand>
</feature>
<evidence type="ECO:0000313" key="10">
    <source>
        <dbReference type="EMBL" id="KAB7662027.1"/>
    </source>
</evidence>
<dbReference type="GO" id="GO:0019563">
    <property type="term" value="P:glycerol catabolic process"/>
    <property type="evidence" value="ECO:0007669"/>
    <property type="project" value="TreeGrafter"/>
</dbReference>
<dbReference type="InterPro" id="IPR020861">
    <property type="entry name" value="Triosephosphate_isomerase_AS"/>
</dbReference>
<dbReference type="PROSITE" id="PS51440">
    <property type="entry name" value="TIM_2"/>
    <property type="match status" value="1"/>
</dbReference>